<dbReference type="InterPro" id="IPR013785">
    <property type="entry name" value="Aldolase_TIM"/>
</dbReference>
<reference evidence="5 6" key="1">
    <citation type="journal article" date="2017" name="Nature">
        <title>Atmospheric trace gases support primary production in Antarctic desert surface soil.</title>
        <authorList>
            <person name="Ji M."/>
            <person name="Greening C."/>
            <person name="Vanwonterghem I."/>
            <person name="Carere C.R."/>
            <person name="Bay S.K."/>
            <person name="Steen J.A."/>
            <person name="Montgomery K."/>
            <person name="Lines T."/>
            <person name="Beardall J."/>
            <person name="van Dorst J."/>
            <person name="Snape I."/>
            <person name="Stott M.B."/>
            <person name="Hugenholtz P."/>
            <person name="Ferrari B.C."/>
        </authorList>
    </citation>
    <scope>NUCLEOTIDE SEQUENCE [LARGE SCALE GENOMIC DNA]</scope>
    <source>
        <strain evidence="5">RRmetagenome_bin12</strain>
    </source>
</reference>
<gene>
    <name evidence="5" type="ORF">DLM65_07085</name>
    <name evidence="4" type="ORF">JF886_04925</name>
</gene>
<dbReference type="AlphaFoldDB" id="A0A2W5Z6J2"/>
<evidence type="ECO:0000256" key="3">
    <source>
        <dbReference type="ARBA" id="ARBA00023002"/>
    </source>
</evidence>
<accession>A0A2W5Z6J2</accession>
<dbReference type="RefSeq" id="WP_337310185.1">
    <property type="nucleotide sequence ID" value="NZ_JAEKNS010000056.1"/>
</dbReference>
<dbReference type="Pfam" id="PF03060">
    <property type="entry name" value="NMO"/>
    <property type="match status" value="1"/>
</dbReference>
<keyword evidence="1" id="KW-0285">Flavoprotein</keyword>
<name>A0A2W5Z6J2_9BACT</name>
<dbReference type="InterPro" id="IPR001295">
    <property type="entry name" value="Dihydroorotate_DH_CS"/>
</dbReference>
<evidence type="ECO:0000313" key="5">
    <source>
        <dbReference type="EMBL" id="PZR80932.1"/>
    </source>
</evidence>
<dbReference type="PROSITE" id="PS00912">
    <property type="entry name" value="DHODEHASE_2"/>
    <property type="match status" value="1"/>
</dbReference>
<evidence type="ECO:0000313" key="4">
    <source>
        <dbReference type="EMBL" id="MBJ7594199.1"/>
    </source>
</evidence>
<organism evidence="5 6">
    <name type="scientific">Candidatus Aeolococcus gillhamiae</name>
    <dbReference type="NCBI Taxonomy" id="3127015"/>
    <lineage>
        <taxon>Bacteria</taxon>
        <taxon>Bacillati</taxon>
        <taxon>Candidatus Dormiibacterota</taxon>
        <taxon>Candidatus Dormibacteria</taxon>
        <taxon>Candidatus Aeolococcales</taxon>
        <taxon>Candidatus Aeolococcaceae</taxon>
        <taxon>Candidatus Aeolococcus</taxon>
    </lineage>
</organism>
<sequence length="284" mass="28984">MRTRFTELVGCSLPFQLAALGGVGTEALARAVEAAGGLGMVPGRVTLGEPRDGALGKGFLIPYLPEVTDVVEDVRGLRVAEFFWGEPDANLVDAAHSAEALVSWQIGSATEARAAEAAGCDLVVAQGVEAGGHVRGNQPLDDLLAEVLVAVSVPVVAAGGIGSAARVAELMAAGADAVRIGTRFLTCPECDTHADYVRALIAATADDAVITDHFDNDGGWPAPVRVLRSALEAAVVAGNRSTSPPTRAAEAPLTMACYAGLSVAHVGDVKAAAEVVRELTALVD</sequence>
<keyword evidence="3" id="KW-0560">Oxidoreductase</keyword>
<dbReference type="Gene3D" id="3.20.20.70">
    <property type="entry name" value="Aldolase class I"/>
    <property type="match status" value="1"/>
</dbReference>
<reference evidence="5" key="2">
    <citation type="submission" date="2018-05" db="EMBL/GenBank/DDBJ databases">
        <authorList>
            <person name="Ferrari B."/>
        </authorList>
    </citation>
    <scope>NUCLEOTIDE SEQUENCE</scope>
    <source>
        <strain evidence="5">RRmetagenome_bin12</strain>
    </source>
</reference>
<keyword evidence="5" id="KW-0503">Monooxygenase</keyword>
<dbReference type="Proteomes" id="UP000606991">
    <property type="component" value="Unassembled WGS sequence"/>
</dbReference>
<protein>
    <submittedName>
        <fullName evidence="5">Nitronate monooxygenase</fullName>
    </submittedName>
</protein>
<accession>A0A934N5D8</accession>
<evidence type="ECO:0000313" key="6">
    <source>
        <dbReference type="Proteomes" id="UP000248724"/>
    </source>
</evidence>
<dbReference type="PANTHER" id="PTHR32332">
    <property type="entry name" value="2-NITROPROPANE DIOXYGENASE"/>
    <property type="match status" value="1"/>
</dbReference>
<dbReference type="EMBL" id="JAEKNS010000056">
    <property type="protein sequence ID" value="MBJ7594199.1"/>
    <property type="molecule type" value="Genomic_DNA"/>
</dbReference>
<evidence type="ECO:0000313" key="7">
    <source>
        <dbReference type="Proteomes" id="UP000606991"/>
    </source>
</evidence>
<evidence type="ECO:0000256" key="2">
    <source>
        <dbReference type="ARBA" id="ARBA00022643"/>
    </source>
</evidence>
<dbReference type="Proteomes" id="UP000248724">
    <property type="component" value="Unassembled WGS sequence"/>
</dbReference>
<dbReference type="PANTHER" id="PTHR32332:SF20">
    <property type="entry name" value="2-NITROPROPANE DIOXYGENASE-LIKE PROTEIN"/>
    <property type="match status" value="1"/>
</dbReference>
<dbReference type="InterPro" id="IPR004136">
    <property type="entry name" value="NMO"/>
</dbReference>
<proteinExistence type="predicted"/>
<dbReference type="GO" id="GO:0016627">
    <property type="term" value="F:oxidoreductase activity, acting on the CH-CH group of donors"/>
    <property type="evidence" value="ECO:0007669"/>
    <property type="project" value="InterPro"/>
</dbReference>
<dbReference type="GO" id="GO:0006207">
    <property type="term" value="P:'de novo' pyrimidine nucleobase biosynthetic process"/>
    <property type="evidence" value="ECO:0007669"/>
    <property type="project" value="InterPro"/>
</dbReference>
<dbReference type="SUPFAM" id="SSF51412">
    <property type="entry name" value="Inosine monophosphate dehydrogenase (IMPDH)"/>
    <property type="match status" value="1"/>
</dbReference>
<dbReference type="EMBL" id="QHBU01000130">
    <property type="protein sequence ID" value="PZR80932.1"/>
    <property type="molecule type" value="Genomic_DNA"/>
</dbReference>
<evidence type="ECO:0000256" key="1">
    <source>
        <dbReference type="ARBA" id="ARBA00022630"/>
    </source>
</evidence>
<keyword evidence="2" id="KW-0288">FMN</keyword>
<dbReference type="CDD" id="cd04730">
    <property type="entry name" value="NPD_like"/>
    <property type="match status" value="1"/>
</dbReference>
<reference evidence="4 7" key="3">
    <citation type="submission" date="2020-10" db="EMBL/GenBank/DDBJ databases">
        <title>Ca. Dormibacterota MAGs.</title>
        <authorList>
            <person name="Montgomery K."/>
        </authorList>
    </citation>
    <scope>NUCLEOTIDE SEQUENCE [LARGE SCALE GENOMIC DNA]</scope>
    <source>
        <strain evidence="4">SC8812_S17_18</strain>
    </source>
</reference>
<comment type="caution">
    <text evidence="5">The sequence shown here is derived from an EMBL/GenBank/DDBJ whole genome shotgun (WGS) entry which is preliminary data.</text>
</comment>
<dbReference type="GO" id="GO:0018580">
    <property type="term" value="F:nitronate monooxygenase activity"/>
    <property type="evidence" value="ECO:0007669"/>
    <property type="project" value="InterPro"/>
</dbReference>